<keyword evidence="10 12" id="KW-0496">Mitochondrion</keyword>
<dbReference type="AlphaFoldDB" id="A0A344AYW4"/>
<keyword evidence="5 12" id="KW-0138">CF(0)</keyword>
<name>A0A344AYW4_9CRUS</name>
<keyword evidence="8" id="KW-1133">Transmembrane helix</keyword>
<comment type="similarity">
    <text evidence="2 12">Belongs to the ATPase protein 8 family.</text>
</comment>
<dbReference type="GO" id="GO:0045259">
    <property type="term" value="C:proton-transporting ATP synthase complex"/>
    <property type="evidence" value="ECO:0007669"/>
    <property type="project" value="UniProtKB-KW"/>
</dbReference>
<evidence type="ECO:0000256" key="7">
    <source>
        <dbReference type="ARBA" id="ARBA00022781"/>
    </source>
</evidence>
<evidence type="ECO:0000256" key="3">
    <source>
        <dbReference type="ARBA" id="ARBA00011291"/>
    </source>
</evidence>
<dbReference type="GO" id="GO:0015078">
    <property type="term" value="F:proton transmembrane transporter activity"/>
    <property type="evidence" value="ECO:0007669"/>
    <property type="project" value="InterPro"/>
</dbReference>
<evidence type="ECO:0000256" key="9">
    <source>
        <dbReference type="ARBA" id="ARBA00023065"/>
    </source>
</evidence>
<dbReference type="Pfam" id="PF00895">
    <property type="entry name" value="ATP-synt_8"/>
    <property type="match status" value="1"/>
</dbReference>
<dbReference type="EMBL" id="MH396438">
    <property type="protein sequence ID" value="AWX90821.1"/>
    <property type="molecule type" value="Genomic_DNA"/>
</dbReference>
<evidence type="ECO:0000256" key="12">
    <source>
        <dbReference type="RuleBase" id="RU003661"/>
    </source>
</evidence>
<evidence type="ECO:0000256" key="11">
    <source>
        <dbReference type="ARBA" id="ARBA00023136"/>
    </source>
</evidence>
<protein>
    <recommendedName>
        <fullName evidence="12">ATP synthase complex subunit 8</fullName>
    </recommendedName>
</protein>
<evidence type="ECO:0000256" key="6">
    <source>
        <dbReference type="ARBA" id="ARBA00022692"/>
    </source>
</evidence>
<evidence type="ECO:0000256" key="1">
    <source>
        <dbReference type="ARBA" id="ARBA00004304"/>
    </source>
</evidence>
<geneLocation type="mitochondrion" evidence="13"/>
<gene>
    <name evidence="13" type="primary">atp8</name>
</gene>
<comment type="subunit">
    <text evidence="3">F-type ATPases have 2 components, CF(1) - the catalytic core - and CF(0) - the membrane proton channel.</text>
</comment>
<evidence type="ECO:0000256" key="8">
    <source>
        <dbReference type="ARBA" id="ARBA00022989"/>
    </source>
</evidence>
<dbReference type="InterPro" id="IPR001421">
    <property type="entry name" value="ATP8_metazoa"/>
</dbReference>
<evidence type="ECO:0000256" key="4">
    <source>
        <dbReference type="ARBA" id="ARBA00022448"/>
    </source>
</evidence>
<keyword evidence="9 12" id="KW-0406">Ion transport</keyword>
<dbReference type="GO" id="GO:0031966">
    <property type="term" value="C:mitochondrial membrane"/>
    <property type="evidence" value="ECO:0007669"/>
    <property type="project" value="UniProtKB-SubCell"/>
</dbReference>
<dbReference type="GO" id="GO:0015986">
    <property type="term" value="P:proton motive force-driven ATP synthesis"/>
    <property type="evidence" value="ECO:0007669"/>
    <property type="project" value="InterPro"/>
</dbReference>
<keyword evidence="7 12" id="KW-0375">Hydrogen ion transport</keyword>
<keyword evidence="11" id="KW-0472">Membrane</keyword>
<comment type="subcellular location">
    <subcellularLocation>
        <location evidence="1 12">Mitochondrion membrane</location>
        <topology evidence="1 12">Single-pass membrane protein</topology>
    </subcellularLocation>
</comment>
<keyword evidence="6 12" id="KW-0812">Transmembrane</keyword>
<reference evidence="13" key="1">
    <citation type="submission" date="2018-05" db="EMBL/GenBank/DDBJ databases">
        <authorList>
            <person name="Lanie J.A."/>
            <person name="Ng W.-L."/>
            <person name="Kazmierczak K.M."/>
            <person name="Andrzejewski T.M."/>
            <person name="Davidsen T.M."/>
            <person name="Wayne K.J."/>
            <person name="Tettelin H."/>
            <person name="Glass J.I."/>
            <person name="Rusch D."/>
            <person name="Podicherti R."/>
            <person name="Tsui H.-C.T."/>
            <person name="Winkler M.E."/>
        </authorList>
    </citation>
    <scope>NUCLEOTIDE SEQUENCE</scope>
</reference>
<organism evidence="13">
    <name type="scientific">Cymothoa indica</name>
    <dbReference type="NCBI Taxonomy" id="439382"/>
    <lineage>
        <taxon>Eukaryota</taxon>
        <taxon>Metazoa</taxon>
        <taxon>Ecdysozoa</taxon>
        <taxon>Arthropoda</taxon>
        <taxon>Crustacea</taxon>
        <taxon>Multicrustacea</taxon>
        <taxon>Malacostraca</taxon>
        <taxon>Eumalacostraca</taxon>
        <taxon>Peracarida</taxon>
        <taxon>Isopoda</taxon>
        <taxon>Cymothoidae</taxon>
        <taxon>Cymothoa</taxon>
    </lineage>
</organism>
<evidence type="ECO:0000256" key="5">
    <source>
        <dbReference type="ARBA" id="ARBA00022547"/>
    </source>
</evidence>
<evidence type="ECO:0000256" key="2">
    <source>
        <dbReference type="ARBA" id="ARBA00008892"/>
    </source>
</evidence>
<accession>A0A344AYW4</accession>
<keyword evidence="4 12" id="KW-0813">Transport</keyword>
<proteinExistence type="inferred from homology"/>
<evidence type="ECO:0000313" key="13">
    <source>
        <dbReference type="EMBL" id="AWX90821.1"/>
    </source>
</evidence>
<sequence length="51" mass="5968">MPQMSPMAWVLLQLFFISIILLTSTLVHFYPNTNSNSNLSNTKNTPKLWKW</sequence>
<evidence type="ECO:0000256" key="10">
    <source>
        <dbReference type="ARBA" id="ARBA00023128"/>
    </source>
</evidence>